<organism evidence="3 4">
    <name type="scientific">Skeletonema marinoi</name>
    <dbReference type="NCBI Taxonomy" id="267567"/>
    <lineage>
        <taxon>Eukaryota</taxon>
        <taxon>Sar</taxon>
        <taxon>Stramenopiles</taxon>
        <taxon>Ochrophyta</taxon>
        <taxon>Bacillariophyta</taxon>
        <taxon>Coscinodiscophyceae</taxon>
        <taxon>Thalassiosirophycidae</taxon>
        <taxon>Thalassiosirales</taxon>
        <taxon>Skeletonemataceae</taxon>
        <taxon>Skeletonema</taxon>
        <taxon>Skeletonema marinoi-dohrnii complex</taxon>
    </lineage>
</organism>
<keyword evidence="1" id="KW-1133">Transmembrane helix</keyword>
<sequence>MFKQLIAILLIALSERQWNFNEGRGPWGMKKNAEIWNGRELITGKGVIPSIQDGDFVGFAFVGFAGVSTLALTAWLAIKGDENSIKF</sequence>
<keyword evidence="1" id="KW-0812">Transmembrane</keyword>
<evidence type="ECO:0000313" key="4">
    <source>
        <dbReference type="Proteomes" id="UP001224775"/>
    </source>
</evidence>
<accession>A0AAD8YMZ6</accession>
<evidence type="ECO:0000256" key="2">
    <source>
        <dbReference type="SAM" id="SignalP"/>
    </source>
</evidence>
<proteinExistence type="predicted"/>
<protein>
    <submittedName>
        <fullName evidence="3">Uncharacterized protein</fullName>
    </submittedName>
</protein>
<feature type="transmembrane region" description="Helical" evidence="1">
    <location>
        <begin position="56"/>
        <end position="78"/>
    </location>
</feature>
<keyword evidence="4" id="KW-1185">Reference proteome</keyword>
<keyword evidence="2" id="KW-0732">Signal</keyword>
<feature type="chain" id="PRO_5042212827" evidence="2">
    <location>
        <begin position="17"/>
        <end position="87"/>
    </location>
</feature>
<name>A0AAD8YMZ6_9STRA</name>
<comment type="caution">
    <text evidence="3">The sequence shown here is derived from an EMBL/GenBank/DDBJ whole genome shotgun (WGS) entry which is preliminary data.</text>
</comment>
<feature type="signal peptide" evidence="2">
    <location>
        <begin position="1"/>
        <end position="16"/>
    </location>
</feature>
<dbReference type="AlphaFoldDB" id="A0AAD8YMZ6"/>
<reference evidence="3" key="1">
    <citation type="submission" date="2023-06" db="EMBL/GenBank/DDBJ databases">
        <title>Survivors Of The Sea: Transcriptome response of Skeletonema marinoi to long-term dormancy.</title>
        <authorList>
            <person name="Pinder M.I.M."/>
            <person name="Kourtchenko O."/>
            <person name="Robertson E.K."/>
            <person name="Larsson T."/>
            <person name="Maumus F."/>
            <person name="Osuna-Cruz C.M."/>
            <person name="Vancaester E."/>
            <person name="Stenow R."/>
            <person name="Vandepoele K."/>
            <person name="Ploug H."/>
            <person name="Bruchert V."/>
            <person name="Godhe A."/>
            <person name="Topel M."/>
        </authorList>
    </citation>
    <scope>NUCLEOTIDE SEQUENCE</scope>
    <source>
        <strain evidence="3">R05AC</strain>
    </source>
</reference>
<keyword evidence="1" id="KW-0472">Membrane</keyword>
<evidence type="ECO:0000256" key="1">
    <source>
        <dbReference type="SAM" id="Phobius"/>
    </source>
</evidence>
<gene>
    <name evidence="3" type="ORF">QTG54_000368</name>
</gene>
<dbReference type="Proteomes" id="UP001224775">
    <property type="component" value="Unassembled WGS sequence"/>
</dbReference>
<evidence type="ECO:0000313" key="3">
    <source>
        <dbReference type="EMBL" id="KAK1748429.1"/>
    </source>
</evidence>
<dbReference type="EMBL" id="JATAAI010000001">
    <property type="protein sequence ID" value="KAK1748429.1"/>
    <property type="molecule type" value="Genomic_DNA"/>
</dbReference>